<sequence length="54" mass="6237">MVLLIMIKNRVVGLRKSKLEERVLALELWQTPPPLSKEVEILPLKPSRAVGLFW</sequence>
<gene>
    <name evidence="1" type="ORF">MENT_LOCUS51890</name>
</gene>
<dbReference type="AlphaFoldDB" id="A0A6V7XH74"/>
<dbReference type="Proteomes" id="UP000580250">
    <property type="component" value="Unassembled WGS sequence"/>
</dbReference>
<proteinExistence type="predicted"/>
<name>A0A6V7XH74_MELEN</name>
<accession>A0A6V7XH74</accession>
<reference evidence="1 2" key="1">
    <citation type="submission" date="2020-08" db="EMBL/GenBank/DDBJ databases">
        <authorList>
            <person name="Koutsovoulos G."/>
            <person name="Danchin GJ E."/>
        </authorList>
    </citation>
    <scope>NUCLEOTIDE SEQUENCE [LARGE SCALE GENOMIC DNA]</scope>
</reference>
<evidence type="ECO:0000313" key="1">
    <source>
        <dbReference type="EMBL" id="CAD2198565.1"/>
    </source>
</evidence>
<organism evidence="1 2">
    <name type="scientific">Meloidogyne enterolobii</name>
    <name type="common">Root-knot nematode worm</name>
    <name type="synonym">Meloidogyne mayaguensis</name>
    <dbReference type="NCBI Taxonomy" id="390850"/>
    <lineage>
        <taxon>Eukaryota</taxon>
        <taxon>Metazoa</taxon>
        <taxon>Ecdysozoa</taxon>
        <taxon>Nematoda</taxon>
        <taxon>Chromadorea</taxon>
        <taxon>Rhabditida</taxon>
        <taxon>Tylenchina</taxon>
        <taxon>Tylenchomorpha</taxon>
        <taxon>Tylenchoidea</taxon>
        <taxon>Meloidogynidae</taxon>
        <taxon>Meloidogyninae</taxon>
        <taxon>Meloidogyne</taxon>
    </lineage>
</organism>
<protein>
    <submittedName>
        <fullName evidence="1">Uncharacterized protein</fullName>
    </submittedName>
</protein>
<evidence type="ECO:0000313" key="2">
    <source>
        <dbReference type="Proteomes" id="UP000580250"/>
    </source>
</evidence>
<dbReference type="EMBL" id="CAJEWN010001576">
    <property type="protein sequence ID" value="CAD2198565.1"/>
    <property type="molecule type" value="Genomic_DNA"/>
</dbReference>
<comment type="caution">
    <text evidence="1">The sequence shown here is derived from an EMBL/GenBank/DDBJ whole genome shotgun (WGS) entry which is preliminary data.</text>
</comment>